<accession>A0A6A5SBP1</accession>
<feature type="region of interest" description="Disordered" evidence="1">
    <location>
        <begin position="1"/>
        <end position="254"/>
    </location>
</feature>
<gene>
    <name evidence="2" type="ORF">EJ02DRAFT_439610</name>
</gene>
<reference evidence="2" key="1">
    <citation type="journal article" date="2020" name="Stud. Mycol.">
        <title>101 Dothideomycetes genomes: a test case for predicting lifestyles and emergence of pathogens.</title>
        <authorList>
            <person name="Haridas S."/>
            <person name="Albert R."/>
            <person name="Binder M."/>
            <person name="Bloem J."/>
            <person name="Labutti K."/>
            <person name="Salamov A."/>
            <person name="Andreopoulos B."/>
            <person name="Baker S."/>
            <person name="Barry K."/>
            <person name="Bills G."/>
            <person name="Bluhm B."/>
            <person name="Cannon C."/>
            <person name="Castanera R."/>
            <person name="Culley D."/>
            <person name="Daum C."/>
            <person name="Ezra D."/>
            <person name="Gonzalez J."/>
            <person name="Henrissat B."/>
            <person name="Kuo A."/>
            <person name="Liang C."/>
            <person name="Lipzen A."/>
            <person name="Lutzoni F."/>
            <person name="Magnuson J."/>
            <person name="Mondo S."/>
            <person name="Nolan M."/>
            <person name="Ohm R."/>
            <person name="Pangilinan J."/>
            <person name="Park H.-J."/>
            <person name="Ramirez L."/>
            <person name="Alfaro M."/>
            <person name="Sun H."/>
            <person name="Tritt A."/>
            <person name="Yoshinaga Y."/>
            <person name="Zwiers L.-H."/>
            <person name="Turgeon B."/>
            <person name="Goodwin S."/>
            <person name="Spatafora J."/>
            <person name="Crous P."/>
            <person name="Grigoriev I."/>
        </authorList>
    </citation>
    <scope>NUCLEOTIDE SEQUENCE</scope>
    <source>
        <strain evidence="2">CBS 161.51</strain>
    </source>
</reference>
<feature type="region of interest" description="Disordered" evidence="1">
    <location>
        <begin position="300"/>
        <end position="320"/>
    </location>
</feature>
<protein>
    <submittedName>
        <fullName evidence="2">Uncharacterized protein</fullName>
    </submittedName>
</protein>
<feature type="compositionally biased region" description="Polar residues" evidence="1">
    <location>
        <begin position="11"/>
        <end position="26"/>
    </location>
</feature>
<feature type="compositionally biased region" description="Basic and acidic residues" evidence="1">
    <location>
        <begin position="55"/>
        <end position="69"/>
    </location>
</feature>
<feature type="compositionally biased region" description="Acidic residues" evidence="1">
    <location>
        <begin position="237"/>
        <end position="247"/>
    </location>
</feature>
<proteinExistence type="predicted"/>
<evidence type="ECO:0000313" key="2">
    <source>
        <dbReference type="EMBL" id="KAF1934857.1"/>
    </source>
</evidence>
<keyword evidence="3" id="KW-1185">Reference proteome</keyword>
<feature type="compositionally biased region" description="Polar residues" evidence="1">
    <location>
        <begin position="101"/>
        <end position="161"/>
    </location>
</feature>
<sequence>MSVSPEVINSDDPSLYQSSPEASLSASPKPEKPMRKTKAPSYTQELTRSPTPTRCSERRPSPSRRAKDNYEDEDLIKQATGTTRKRRQSKDVVQKPPKKPSNASQSLTSARKITPTSKPKTPLNVTLLRQSTSTLDCKRNTSQTARPRKPTGNSQSTTHSAQVGGGLDFEEDNLDGLGHGQEVDEDEVVLPHKKQKVLPKPKVTDLLAGRKEKEKKDKERKEKEKERKEQERLAQDLLEEEEFEDMGGDNQAGRVDQELTRLENGGEADQEAQHEGCGETPDQVLARLKLVPQQGAFRGLTLEQLEERDDNPDSEARPPRGYFRQTYKQIAMNICPRIKRLEDLSRLVFFVTWDMQACMNLIPHVFPEFMNDVSSAWIPELGAKRVRQNCTQWKSRSIAGVKKYVKLYIENNTTNALLNATMFETSRAILSRAFTEADFYDAFAHTVNKIDIAKSSARARWFVKSAFVNLAAYAKFVVAIEMSKALYKEEYSHKVLLERWHSVLDLPVLKEFRPTLSAFRLYYSFMGKAHRTKVSSKKPSFDVTAAANMAVFGADLPPNIDKDNEVLQGY</sequence>
<evidence type="ECO:0000256" key="1">
    <source>
        <dbReference type="SAM" id="MobiDB-lite"/>
    </source>
</evidence>
<organism evidence="2 3">
    <name type="scientific">Clathrospora elynae</name>
    <dbReference type="NCBI Taxonomy" id="706981"/>
    <lineage>
        <taxon>Eukaryota</taxon>
        <taxon>Fungi</taxon>
        <taxon>Dikarya</taxon>
        <taxon>Ascomycota</taxon>
        <taxon>Pezizomycotina</taxon>
        <taxon>Dothideomycetes</taxon>
        <taxon>Pleosporomycetidae</taxon>
        <taxon>Pleosporales</taxon>
        <taxon>Diademaceae</taxon>
        <taxon>Clathrospora</taxon>
    </lineage>
</organism>
<dbReference type="EMBL" id="ML976356">
    <property type="protein sequence ID" value="KAF1934857.1"/>
    <property type="molecule type" value="Genomic_DNA"/>
</dbReference>
<dbReference type="AlphaFoldDB" id="A0A6A5SBP1"/>
<evidence type="ECO:0000313" key="3">
    <source>
        <dbReference type="Proteomes" id="UP000800038"/>
    </source>
</evidence>
<feature type="compositionally biased region" description="Basic and acidic residues" evidence="1">
    <location>
        <begin position="208"/>
        <end position="234"/>
    </location>
</feature>
<feature type="compositionally biased region" description="Acidic residues" evidence="1">
    <location>
        <begin position="304"/>
        <end position="313"/>
    </location>
</feature>
<name>A0A6A5SBP1_9PLEO</name>
<dbReference type="Proteomes" id="UP000800038">
    <property type="component" value="Unassembled WGS sequence"/>
</dbReference>